<reference evidence="9" key="1">
    <citation type="submission" date="2022-06" db="EMBL/GenBank/DDBJ databases">
        <title>Draft genome sequences of Pectobacterium carotovorum subsp. carotovorum str. NBRC12380.</title>
        <authorList>
            <person name="Wakabayashi Y."/>
            <person name="Kojima K."/>
        </authorList>
    </citation>
    <scope>NUCLEOTIDE SEQUENCE</scope>
    <source>
        <strain evidence="9">NBRC 12380</strain>
    </source>
</reference>
<dbReference type="SMART" id="SM01119">
    <property type="entry name" value="D-ser_dehydrat"/>
    <property type="match status" value="1"/>
</dbReference>
<evidence type="ECO:0000313" key="12">
    <source>
        <dbReference type="Proteomes" id="UP001165145"/>
    </source>
</evidence>
<evidence type="ECO:0000256" key="4">
    <source>
        <dbReference type="ARBA" id="ARBA00022723"/>
    </source>
</evidence>
<dbReference type="Gene3D" id="2.40.37.20">
    <property type="entry name" value="D-serine dehydratase-like domain"/>
    <property type="match status" value="1"/>
</dbReference>
<dbReference type="PANTHER" id="PTHR28004">
    <property type="entry name" value="ZGC:162816-RELATED"/>
    <property type="match status" value="1"/>
</dbReference>
<dbReference type="GO" id="GO:0008721">
    <property type="term" value="F:D-serine ammonia-lyase activity"/>
    <property type="evidence" value="ECO:0007669"/>
    <property type="project" value="TreeGrafter"/>
</dbReference>
<sequence>MNKSEWLNALETPFLLIDEFRFQRNIDRLYQRTEKLGSQIRPHLKTLRSIEAGRYLLKDAASPATVSTLAEAEAFANAGYTNLLYAVGIAPHKLPRIANLIHKGVNVHILLDSAEQARAVTDFALANSVTFSVFIEIDCDGHRGGIPPESDALLELAKQIDGNGATLTGLLAHAGESYACRTDEAIRAAARAECKAINTAGQRVRALGIACPVLSVGATPTAHFAEDLTGVTEVRAGVFTTFDLVMKNVGVCSLDDIALSVVSTVIGHNREKGWVFIDAGWMALSRDRGTASQAKDYGYGLVCDLDGRPYDDLCVTITNQEHGIIALPADSGLSVDDFPVGTRLRILPNHACATAAMHQHYQVLKSNKQVLKSHTHEQETWQRITGW</sequence>
<dbReference type="SUPFAM" id="SSF51419">
    <property type="entry name" value="PLP-binding barrel"/>
    <property type="match status" value="1"/>
</dbReference>
<dbReference type="FunFam" id="3.20.20.10:FF:000016">
    <property type="entry name" value="D-serine dehydratase"/>
    <property type="match status" value="1"/>
</dbReference>
<evidence type="ECO:0000259" key="8">
    <source>
        <dbReference type="SMART" id="SM01119"/>
    </source>
</evidence>
<keyword evidence="6" id="KW-0663">Pyridoxal phosphate</keyword>
<dbReference type="Proteomes" id="UP001058167">
    <property type="component" value="Unassembled WGS sequence"/>
</dbReference>
<dbReference type="CDD" id="cd06812">
    <property type="entry name" value="PLPDE_III_DSD_D-TA_like_1"/>
    <property type="match status" value="1"/>
</dbReference>
<dbReference type="EMBL" id="BRLF01000001">
    <property type="protein sequence ID" value="GKX45471.1"/>
    <property type="molecule type" value="Genomic_DNA"/>
</dbReference>
<dbReference type="InterPro" id="IPR051466">
    <property type="entry name" value="D-amino_acid_metab_enzyme"/>
</dbReference>
<comment type="similarity">
    <text evidence="3">Belongs to the DSD1 family.</text>
</comment>
<protein>
    <submittedName>
        <fullName evidence="10">Alanine racemase</fullName>
    </submittedName>
</protein>
<evidence type="ECO:0000256" key="7">
    <source>
        <dbReference type="ARBA" id="ARBA00023239"/>
    </source>
</evidence>
<dbReference type="InterPro" id="IPR026956">
    <property type="entry name" value="D-ser_dehydrat-like_dom"/>
</dbReference>
<keyword evidence="7" id="KW-0456">Lyase</keyword>
<dbReference type="EMBL" id="BSRL01000001">
    <property type="protein sequence ID" value="GLV67779.1"/>
    <property type="molecule type" value="Genomic_DNA"/>
</dbReference>
<evidence type="ECO:0000256" key="3">
    <source>
        <dbReference type="ARBA" id="ARBA00005323"/>
    </source>
</evidence>
<evidence type="ECO:0000256" key="5">
    <source>
        <dbReference type="ARBA" id="ARBA00022833"/>
    </source>
</evidence>
<dbReference type="Gene3D" id="3.20.20.10">
    <property type="entry name" value="Alanine racemase"/>
    <property type="match status" value="1"/>
</dbReference>
<comment type="caution">
    <text evidence="10">The sequence shown here is derived from an EMBL/GenBank/DDBJ whole genome shotgun (WGS) entry which is preliminary data.</text>
</comment>
<evidence type="ECO:0000313" key="10">
    <source>
        <dbReference type="EMBL" id="GLV67779.1"/>
    </source>
</evidence>
<accession>A0AAI9KYK7</accession>
<dbReference type="AlphaFoldDB" id="A0AAI9KYK7"/>
<dbReference type="InterPro" id="IPR042208">
    <property type="entry name" value="D-ser_dehydrat-like_sf"/>
</dbReference>
<evidence type="ECO:0000256" key="1">
    <source>
        <dbReference type="ARBA" id="ARBA00001933"/>
    </source>
</evidence>
<keyword evidence="4" id="KW-0479">Metal-binding</keyword>
<dbReference type="GO" id="GO:0046872">
    <property type="term" value="F:metal ion binding"/>
    <property type="evidence" value="ECO:0007669"/>
    <property type="project" value="UniProtKB-KW"/>
</dbReference>
<organism evidence="10 12">
    <name type="scientific">Pectobacterium carotovorum subsp. carotovorum</name>
    <name type="common">Erwinia carotovora subsp. carotovora</name>
    <dbReference type="NCBI Taxonomy" id="555"/>
    <lineage>
        <taxon>Bacteria</taxon>
        <taxon>Pseudomonadati</taxon>
        <taxon>Pseudomonadota</taxon>
        <taxon>Gammaproteobacteria</taxon>
        <taxon>Enterobacterales</taxon>
        <taxon>Pectobacteriaceae</taxon>
        <taxon>Pectobacterium</taxon>
    </lineage>
</organism>
<evidence type="ECO:0000313" key="11">
    <source>
        <dbReference type="Proteomes" id="UP001058167"/>
    </source>
</evidence>
<dbReference type="Pfam" id="PF01168">
    <property type="entry name" value="Ala_racemase_N"/>
    <property type="match status" value="1"/>
</dbReference>
<dbReference type="InterPro" id="IPR029066">
    <property type="entry name" value="PLP-binding_barrel"/>
</dbReference>
<comment type="cofactor">
    <cofactor evidence="1">
        <name>pyridoxal 5'-phosphate</name>
        <dbReference type="ChEBI" id="CHEBI:597326"/>
    </cofactor>
</comment>
<keyword evidence="11" id="KW-1185">Reference proteome</keyword>
<feature type="domain" description="D-serine dehydratase-like" evidence="8">
    <location>
        <begin position="258"/>
        <end position="365"/>
    </location>
</feature>
<dbReference type="PANTHER" id="PTHR28004:SF2">
    <property type="entry name" value="D-SERINE DEHYDRATASE"/>
    <property type="match status" value="1"/>
</dbReference>
<dbReference type="Proteomes" id="UP001165145">
    <property type="component" value="Unassembled WGS sequence"/>
</dbReference>
<comment type="cofactor">
    <cofactor evidence="2">
        <name>Zn(2+)</name>
        <dbReference type="ChEBI" id="CHEBI:29105"/>
    </cofactor>
</comment>
<dbReference type="InterPro" id="IPR001608">
    <property type="entry name" value="Ala_racemase_N"/>
</dbReference>
<dbReference type="RefSeq" id="WP_039505751.1">
    <property type="nucleotide sequence ID" value="NZ_BRLF01000001.1"/>
</dbReference>
<reference evidence="10" key="2">
    <citation type="submission" date="2023-02" db="EMBL/GenBank/DDBJ databases">
        <title>Pectobacterium carotovorum subsp. carotovorum NBRC 12380.</title>
        <authorList>
            <person name="Ichikawa N."/>
            <person name="Sato H."/>
            <person name="Tonouchi N."/>
        </authorList>
    </citation>
    <scope>NUCLEOTIDE SEQUENCE</scope>
    <source>
        <strain evidence="10">NBRC 12380</strain>
    </source>
</reference>
<dbReference type="GO" id="GO:0036088">
    <property type="term" value="P:D-serine catabolic process"/>
    <property type="evidence" value="ECO:0007669"/>
    <property type="project" value="TreeGrafter"/>
</dbReference>
<evidence type="ECO:0000313" key="9">
    <source>
        <dbReference type="EMBL" id="GKX45471.1"/>
    </source>
</evidence>
<keyword evidence="5" id="KW-0862">Zinc</keyword>
<gene>
    <name evidence="10" type="ORF">Pcaca03_02230</name>
    <name evidence="9" type="ORF">SOASR016_02230</name>
</gene>
<evidence type="ECO:0000256" key="6">
    <source>
        <dbReference type="ARBA" id="ARBA00022898"/>
    </source>
</evidence>
<name>A0AAI9KYK7_PECCC</name>
<proteinExistence type="inferred from homology"/>
<dbReference type="Pfam" id="PF14031">
    <property type="entry name" value="D-ser_dehydrat"/>
    <property type="match status" value="1"/>
</dbReference>
<evidence type="ECO:0000256" key="2">
    <source>
        <dbReference type="ARBA" id="ARBA00001947"/>
    </source>
</evidence>